<feature type="compositionally biased region" description="Polar residues" evidence="3">
    <location>
        <begin position="110"/>
        <end position="121"/>
    </location>
</feature>
<evidence type="ECO:0000259" key="4">
    <source>
        <dbReference type="PROSITE" id="PS50048"/>
    </source>
</evidence>
<evidence type="ECO:0000256" key="1">
    <source>
        <dbReference type="ARBA" id="ARBA00004123"/>
    </source>
</evidence>
<dbReference type="InterPro" id="IPR036864">
    <property type="entry name" value="Zn2-C6_fun-type_DNA-bd_sf"/>
</dbReference>
<evidence type="ECO:0000256" key="2">
    <source>
        <dbReference type="ARBA" id="ARBA00023242"/>
    </source>
</evidence>
<feature type="region of interest" description="Disordered" evidence="3">
    <location>
        <begin position="86"/>
        <end position="191"/>
    </location>
</feature>
<comment type="subcellular location">
    <subcellularLocation>
        <location evidence="1">Nucleus</location>
    </subcellularLocation>
</comment>
<protein>
    <submittedName>
        <fullName evidence="5">Transcriptional regulatory protein-like protein</fullName>
    </submittedName>
</protein>
<feature type="domain" description="Zn(2)-C6 fungal-type" evidence="4">
    <location>
        <begin position="15"/>
        <end position="43"/>
    </location>
</feature>
<organism evidence="5 6">
    <name type="scientific">Hapsidospora chrysogenum (strain ATCC 11550 / CBS 779.69 / DSM 880 / IAM 14645 / JCM 23072 / IMI 49137)</name>
    <name type="common">Acremonium chrysogenum</name>
    <dbReference type="NCBI Taxonomy" id="857340"/>
    <lineage>
        <taxon>Eukaryota</taxon>
        <taxon>Fungi</taxon>
        <taxon>Dikarya</taxon>
        <taxon>Ascomycota</taxon>
        <taxon>Pezizomycotina</taxon>
        <taxon>Sordariomycetes</taxon>
        <taxon>Hypocreomycetidae</taxon>
        <taxon>Hypocreales</taxon>
        <taxon>Bionectriaceae</taxon>
        <taxon>Hapsidospora</taxon>
    </lineage>
</organism>
<dbReference type="SMART" id="SM00066">
    <property type="entry name" value="GAL4"/>
    <property type="match status" value="1"/>
</dbReference>
<name>A0A086T1X3_HAPC1</name>
<dbReference type="Gene3D" id="4.10.240.10">
    <property type="entry name" value="Zn(2)-C6 fungal-type DNA-binding domain"/>
    <property type="match status" value="1"/>
</dbReference>
<dbReference type="EMBL" id="JPKY01000071">
    <property type="protein sequence ID" value="KFH43355.1"/>
    <property type="molecule type" value="Genomic_DNA"/>
</dbReference>
<dbReference type="Pfam" id="PF00172">
    <property type="entry name" value="Zn_clus"/>
    <property type="match status" value="1"/>
</dbReference>
<keyword evidence="2" id="KW-0539">Nucleus</keyword>
<dbReference type="CDD" id="cd00067">
    <property type="entry name" value="GAL4"/>
    <property type="match status" value="1"/>
</dbReference>
<dbReference type="InterPro" id="IPR021858">
    <property type="entry name" value="Fun_TF"/>
</dbReference>
<dbReference type="STRING" id="857340.A0A086T1X3"/>
<dbReference type="HOGENOM" id="CLU_019313_1_0_1"/>
<dbReference type="InterPro" id="IPR001138">
    <property type="entry name" value="Zn2Cys6_DnaBD"/>
</dbReference>
<dbReference type="SUPFAM" id="SSF57701">
    <property type="entry name" value="Zn2/Cys6 DNA-binding domain"/>
    <property type="match status" value="1"/>
</dbReference>
<sequence length="662" mass="74506">MLRQFMPAKVRSSAGCWTCRLRRKKCDERRPVCDACAALEITCHSGGEKPEWMDGGPRQKDMADKVKAQVKKQASQRRDRKYMEMLESGTRNVLISRDDDNNDDDRDHSNAPTARASTADGSNRAKSREPVNPGLRVAPAADAGHHHHSYASHSDTEPSSHLSSNGSDPTPPSSNTSGATPPESDLPWTTRVPWAGRPCADYDDDGPNVDVHFVMIYLDYIFPYLFPFYRPPILSGGRGWILDVIQSNKPVYYTVNSIASYFFGLLLANGKEVHKECTDTTVRKLQTQLEMGLHELQKDMRRLTDRRYPSDTREQLNVMQAIIQMAVFEVATCNGDSWKVHLDAAIALFFQIVPKPSQWTETLNGLYTARWPPPSMGINRPWSTNQAALRFFTASLINMDVMSSIALERPPRLRAYQDDIIPSCFPTECRPDAQTAGLIFMDEFVGLHNWIIQIIGDVATLDAWKKENIKAGTLETCELVSRGQLLADALRGSLQTLETTTQEEKIPRPSALASIVEDPLTELRPTSNYNISELDPAVGMHNKIWLHGVLLYLYTVVFGWQPDQDDIKRSVSTLTELFGGLEKASYLRAMVFPFCVAGCLAPREDEVRYRCIVNRMGPLKVFGSVREAAEIMEKVWEHRGCLDETWDVAKCLQILGHRTLLL</sequence>
<dbReference type="CDD" id="cd12148">
    <property type="entry name" value="fungal_TF_MHR"/>
    <property type="match status" value="1"/>
</dbReference>
<dbReference type="PANTHER" id="PTHR37534:SF20">
    <property type="entry name" value="PRO1A C6 ZINK-FINGER PROTEIN"/>
    <property type="match status" value="1"/>
</dbReference>
<dbReference type="Proteomes" id="UP000029964">
    <property type="component" value="Unassembled WGS sequence"/>
</dbReference>
<accession>A0A086T1X3</accession>
<dbReference type="PROSITE" id="PS00463">
    <property type="entry name" value="ZN2_CY6_FUNGAL_1"/>
    <property type="match status" value="1"/>
</dbReference>
<feature type="compositionally biased region" description="Polar residues" evidence="3">
    <location>
        <begin position="157"/>
        <end position="179"/>
    </location>
</feature>
<dbReference type="PROSITE" id="PS50048">
    <property type="entry name" value="ZN2_CY6_FUNGAL_2"/>
    <property type="match status" value="1"/>
</dbReference>
<reference evidence="6" key="1">
    <citation type="journal article" date="2014" name="Genome Announc.">
        <title>Genome sequence and annotation of Acremonium chrysogenum, producer of the beta-lactam antibiotic cephalosporin C.</title>
        <authorList>
            <person name="Terfehr D."/>
            <person name="Dahlmann T.A."/>
            <person name="Specht T."/>
            <person name="Zadra I."/>
            <person name="Kuernsteiner H."/>
            <person name="Kueck U."/>
        </authorList>
    </citation>
    <scope>NUCLEOTIDE SEQUENCE [LARGE SCALE GENOMIC DNA]</scope>
    <source>
        <strain evidence="6">ATCC 11550 / CBS 779.69 / DSM 880 / IAM 14645 / JCM 23072 / IMI 49137</strain>
    </source>
</reference>
<comment type="caution">
    <text evidence="5">The sequence shown here is derived from an EMBL/GenBank/DDBJ whole genome shotgun (WGS) entry which is preliminary data.</text>
</comment>
<dbReference type="AlphaFoldDB" id="A0A086T1X3"/>
<proteinExistence type="predicted"/>
<evidence type="ECO:0000313" key="6">
    <source>
        <dbReference type="Proteomes" id="UP000029964"/>
    </source>
</evidence>
<gene>
    <name evidence="5" type="ORF">ACRE_059070</name>
</gene>
<evidence type="ECO:0000313" key="5">
    <source>
        <dbReference type="EMBL" id="KFH43355.1"/>
    </source>
</evidence>
<dbReference type="PANTHER" id="PTHR37534">
    <property type="entry name" value="TRANSCRIPTIONAL ACTIVATOR PROTEIN UGA3"/>
    <property type="match status" value="1"/>
</dbReference>
<keyword evidence="6" id="KW-1185">Reference proteome</keyword>
<dbReference type="Pfam" id="PF11951">
    <property type="entry name" value="Fungal_trans_2"/>
    <property type="match status" value="1"/>
</dbReference>
<dbReference type="GO" id="GO:0005634">
    <property type="term" value="C:nucleus"/>
    <property type="evidence" value="ECO:0007669"/>
    <property type="project" value="UniProtKB-SubCell"/>
</dbReference>
<dbReference type="OrthoDB" id="5213892at2759"/>
<evidence type="ECO:0000256" key="3">
    <source>
        <dbReference type="SAM" id="MobiDB-lite"/>
    </source>
</evidence>
<dbReference type="GO" id="GO:0000981">
    <property type="term" value="F:DNA-binding transcription factor activity, RNA polymerase II-specific"/>
    <property type="evidence" value="ECO:0007669"/>
    <property type="project" value="InterPro"/>
</dbReference>
<dbReference type="GO" id="GO:0008270">
    <property type="term" value="F:zinc ion binding"/>
    <property type="evidence" value="ECO:0007669"/>
    <property type="project" value="InterPro"/>
</dbReference>